<name>A0A7W6FNB7_9SPHN</name>
<evidence type="ECO:0000259" key="1">
    <source>
        <dbReference type="Pfam" id="PF12146"/>
    </source>
</evidence>
<dbReference type="InterPro" id="IPR029058">
    <property type="entry name" value="AB_hydrolase_fold"/>
</dbReference>
<gene>
    <name evidence="2" type="ORF">GGR43_000337</name>
</gene>
<evidence type="ECO:0000313" key="2">
    <source>
        <dbReference type="EMBL" id="MBB3924643.1"/>
    </source>
</evidence>
<protein>
    <submittedName>
        <fullName evidence="2">Lysophospholipase</fullName>
        <ecNumber evidence="2">3.1.1.5</ecNumber>
    </submittedName>
</protein>
<proteinExistence type="predicted"/>
<dbReference type="Pfam" id="PF12146">
    <property type="entry name" value="Hydrolase_4"/>
    <property type="match status" value="1"/>
</dbReference>
<dbReference type="GO" id="GO:0004622">
    <property type="term" value="F:phosphatidylcholine lysophospholipase activity"/>
    <property type="evidence" value="ECO:0007669"/>
    <property type="project" value="UniProtKB-EC"/>
</dbReference>
<dbReference type="Gene3D" id="3.40.50.1820">
    <property type="entry name" value="alpha/beta hydrolase"/>
    <property type="match status" value="1"/>
</dbReference>
<dbReference type="EC" id="3.1.1.5" evidence="2"/>
<dbReference type="InterPro" id="IPR022742">
    <property type="entry name" value="Hydrolase_4"/>
</dbReference>
<organism evidence="2 3">
    <name type="scientific">Sphingobium jiangsuense</name>
    <dbReference type="NCBI Taxonomy" id="870476"/>
    <lineage>
        <taxon>Bacteria</taxon>
        <taxon>Pseudomonadati</taxon>
        <taxon>Pseudomonadota</taxon>
        <taxon>Alphaproteobacteria</taxon>
        <taxon>Sphingomonadales</taxon>
        <taxon>Sphingomonadaceae</taxon>
        <taxon>Sphingobium</taxon>
    </lineage>
</organism>
<dbReference type="InterPro" id="IPR051044">
    <property type="entry name" value="MAG_DAG_Lipase"/>
</dbReference>
<keyword evidence="3" id="KW-1185">Reference proteome</keyword>
<dbReference type="AlphaFoldDB" id="A0A7W6FNB7"/>
<dbReference type="RefSeq" id="WP_188070198.1">
    <property type="nucleotide sequence ID" value="NZ_BSPS01000055.1"/>
</dbReference>
<keyword evidence="2" id="KW-0378">Hydrolase</keyword>
<dbReference type="SUPFAM" id="SSF53474">
    <property type="entry name" value="alpha/beta-Hydrolases"/>
    <property type="match status" value="1"/>
</dbReference>
<sequence>MTTPPFPTVPDDAVTFWRAKDGWPIRAARLFPPESAPRRGSILFLNGRADHIEKYAEAIRGWADEGWVVDGFDWRGQGGSGRVAPAPMLGHIPDFELWLDDLRGYAADWRAATPGPHVVIGHSMGGHLLLRALAEGRVECDAAVLIAPMLGLVAGGVPHAVARRLCEAVCALGLSERPLWPERSRTPEREAALRERLTHSVERFAQEQAIRQARPDLAMDAPSWGWLRAAYHSIERLEAPGLLERVATPVLILASRADRLVAAPAIEQVARRLPSAQVHFYGAEAAHEILREADPVRDDALARIGAFLEDHAPPVAAAAEGR</sequence>
<feature type="domain" description="Serine aminopeptidase S33" evidence="1">
    <location>
        <begin position="37"/>
        <end position="294"/>
    </location>
</feature>
<reference evidence="2 3" key="1">
    <citation type="submission" date="2020-08" db="EMBL/GenBank/DDBJ databases">
        <title>Genomic Encyclopedia of Type Strains, Phase IV (KMG-IV): sequencing the most valuable type-strain genomes for metagenomic binning, comparative biology and taxonomic classification.</title>
        <authorList>
            <person name="Goeker M."/>
        </authorList>
    </citation>
    <scope>NUCLEOTIDE SEQUENCE [LARGE SCALE GENOMIC DNA]</scope>
    <source>
        <strain evidence="2 3">DSM 26189</strain>
    </source>
</reference>
<dbReference type="PANTHER" id="PTHR11614">
    <property type="entry name" value="PHOSPHOLIPASE-RELATED"/>
    <property type="match status" value="1"/>
</dbReference>
<dbReference type="Proteomes" id="UP000571950">
    <property type="component" value="Unassembled WGS sequence"/>
</dbReference>
<evidence type="ECO:0000313" key="3">
    <source>
        <dbReference type="Proteomes" id="UP000571950"/>
    </source>
</evidence>
<dbReference type="EMBL" id="JACIDT010000001">
    <property type="protein sequence ID" value="MBB3924643.1"/>
    <property type="molecule type" value="Genomic_DNA"/>
</dbReference>
<accession>A0A7W6FNB7</accession>
<comment type="caution">
    <text evidence="2">The sequence shown here is derived from an EMBL/GenBank/DDBJ whole genome shotgun (WGS) entry which is preliminary data.</text>
</comment>